<dbReference type="SUPFAM" id="SSF47819">
    <property type="entry name" value="HRDC-like"/>
    <property type="match status" value="1"/>
</dbReference>
<dbReference type="GO" id="GO:0000724">
    <property type="term" value="P:double-strand break repair via homologous recombination"/>
    <property type="evidence" value="ECO:0007669"/>
    <property type="project" value="TreeGrafter"/>
</dbReference>
<evidence type="ECO:0000256" key="10">
    <source>
        <dbReference type="ARBA" id="ARBA00034808"/>
    </source>
</evidence>
<dbReference type="GO" id="GO:0016787">
    <property type="term" value="F:hydrolase activity"/>
    <property type="evidence" value="ECO:0007669"/>
    <property type="project" value="UniProtKB-KW"/>
</dbReference>
<dbReference type="InterPro" id="IPR001650">
    <property type="entry name" value="Helicase_C-like"/>
</dbReference>
<dbReference type="Pfam" id="PF00270">
    <property type="entry name" value="DEAD"/>
    <property type="match status" value="1"/>
</dbReference>
<dbReference type="OrthoDB" id="10261556at2759"/>
<feature type="domain" description="Helicase C-terminal" evidence="15">
    <location>
        <begin position="263"/>
        <end position="414"/>
    </location>
</feature>
<dbReference type="Gene3D" id="3.40.50.300">
    <property type="entry name" value="P-loop containing nucleotide triphosphate hydrolases"/>
    <property type="match status" value="2"/>
</dbReference>
<dbReference type="Pfam" id="PF09382">
    <property type="entry name" value="RQC"/>
    <property type="match status" value="1"/>
</dbReference>
<evidence type="ECO:0000256" key="1">
    <source>
        <dbReference type="ARBA" id="ARBA00001947"/>
    </source>
</evidence>
<dbReference type="NCBIfam" id="TIGR00614">
    <property type="entry name" value="recQ_fam"/>
    <property type="match status" value="1"/>
</dbReference>
<dbReference type="Pfam" id="PF00271">
    <property type="entry name" value="Helicase_C"/>
    <property type="match status" value="1"/>
</dbReference>
<dbReference type="Pfam" id="PF16124">
    <property type="entry name" value="RecQ_Zn_bind"/>
    <property type="match status" value="1"/>
</dbReference>
<dbReference type="GO" id="GO:0005654">
    <property type="term" value="C:nucleoplasm"/>
    <property type="evidence" value="ECO:0007669"/>
    <property type="project" value="TreeGrafter"/>
</dbReference>
<evidence type="ECO:0000259" key="14">
    <source>
        <dbReference type="PROSITE" id="PS51192"/>
    </source>
</evidence>
<evidence type="ECO:0000313" key="16">
    <source>
        <dbReference type="Proteomes" id="UP000515158"/>
    </source>
</evidence>
<dbReference type="RefSeq" id="XP_034230093.1">
    <property type="nucleotide sequence ID" value="XM_034374202.1"/>
</dbReference>
<dbReference type="GO" id="GO:0005737">
    <property type="term" value="C:cytoplasm"/>
    <property type="evidence" value="ECO:0007669"/>
    <property type="project" value="TreeGrafter"/>
</dbReference>
<feature type="domain" description="HRDC" evidence="13">
    <location>
        <begin position="635"/>
        <end position="717"/>
    </location>
</feature>
<dbReference type="GO" id="GO:0009378">
    <property type="term" value="F:four-way junction helicase activity"/>
    <property type="evidence" value="ECO:0007669"/>
    <property type="project" value="TreeGrafter"/>
</dbReference>
<evidence type="ECO:0000256" key="6">
    <source>
        <dbReference type="ARBA" id="ARBA00022840"/>
    </source>
</evidence>
<evidence type="ECO:0000256" key="3">
    <source>
        <dbReference type="ARBA" id="ARBA00022741"/>
    </source>
</evidence>
<dbReference type="PANTHER" id="PTHR13710">
    <property type="entry name" value="DNA HELICASE RECQ FAMILY MEMBER"/>
    <property type="match status" value="1"/>
</dbReference>
<feature type="domain" description="Helicase ATP-binding" evidence="14">
    <location>
        <begin position="71"/>
        <end position="238"/>
    </location>
</feature>
<dbReference type="EC" id="5.6.2.4" evidence="10"/>
<dbReference type="PROSITE" id="PS51192">
    <property type="entry name" value="HELICASE_ATP_BIND_1"/>
    <property type="match status" value="1"/>
</dbReference>
<evidence type="ECO:0000256" key="7">
    <source>
        <dbReference type="ARBA" id="ARBA00023125"/>
    </source>
</evidence>
<organism evidence="17">
    <name type="scientific">Thrips palmi</name>
    <name type="common">Melon thrips</name>
    <dbReference type="NCBI Taxonomy" id="161013"/>
    <lineage>
        <taxon>Eukaryota</taxon>
        <taxon>Metazoa</taxon>
        <taxon>Ecdysozoa</taxon>
        <taxon>Arthropoda</taxon>
        <taxon>Hexapoda</taxon>
        <taxon>Insecta</taxon>
        <taxon>Pterygota</taxon>
        <taxon>Neoptera</taxon>
        <taxon>Paraneoptera</taxon>
        <taxon>Thysanoptera</taxon>
        <taxon>Terebrantia</taxon>
        <taxon>Thripoidea</taxon>
        <taxon>Thripidae</taxon>
        <taxon>Thrips</taxon>
    </lineage>
</organism>
<keyword evidence="4" id="KW-0378">Hydrolase</keyword>
<dbReference type="SMART" id="SM00487">
    <property type="entry name" value="DEXDc"/>
    <property type="match status" value="1"/>
</dbReference>
<evidence type="ECO:0000256" key="12">
    <source>
        <dbReference type="SAM" id="MobiDB-lite"/>
    </source>
</evidence>
<keyword evidence="6" id="KW-0067">ATP-binding</keyword>
<comment type="catalytic activity">
    <reaction evidence="11">
        <text>ATP + H2O = ADP + phosphate + H(+)</text>
        <dbReference type="Rhea" id="RHEA:13065"/>
        <dbReference type="ChEBI" id="CHEBI:15377"/>
        <dbReference type="ChEBI" id="CHEBI:15378"/>
        <dbReference type="ChEBI" id="CHEBI:30616"/>
        <dbReference type="ChEBI" id="CHEBI:43474"/>
        <dbReference type="ChEBI" id="CHEBI:456216"/>
    </reaction>
</comment>
<dbReference type="GO" id="GO:0000723">
    <property type="term" value="P:telomere maintenance"/>
    <property type="evidence" value="ECO:0007669"/>
    <property type="project" value="TreeGrafter"/>
</dbReference>
<evidence type="ECO:0000259" key="13">
    <source>
        <dbReference type="PROSITE" id="PS50967"/>
    </source>
</evidence>
<dbReference type="AlphaFoldDB" id="A0A6P8XT68"/>
<dbReference type="PROSITE" id="PS51194">
    <property type="entry name" value="HELICASE_CTER"/>
    <property type="match status" value="1"/>
</dbReference>
<dbReference type="Gene3D" id="1.10.150.80">
    <property type="entry name" value="HRDC domain"/>
    <property type="match status" value="1"/>
</dbReference>
<dbReference type="InterPro" id="IPR036390">
    <property type="entry name" value="WH_DNA-bd_sf"/>
</dbReference>
<dbReference type="Pfam" id="PF14493">
    <property type="entry name" value="HTH_40"/>
    <property type="match status" value="1"/>
</dbReference>
<accession>A0A6P8XT68</accession>
<protein>
    <recommendedName>
        <fullName evidence="10">DNA 3'-5' helicase</fullName>
        <ecNumber evidence="10">5.6.2.4</ecNumber>
    </recommendedName>
</protein>
<comment type="similarity">
    <text evidence="2">Belongs to the helicase family. RecQ subfamily.</text>
</comment>
<dbReference type="InterPro" id="IPR027417">
    <property type="entry name" value="P-loop_NTPase"/>
</dbReference>
<dbReference type="SMART" id="SM00956">
    <property type="entry name" value="RQC"/>
    <property type="match status" value="1"/>
</dbReference>
<dbReference type="SUPFAM" id="SSF46785">
    <property type="entry name" value="Winged helix' DNA-binding domain"/>
    <property type="match status" value="1"/>
</dbReference>
<feature type="region of interest" description="Disordered" evidence="12">
    <location>
        <begin position="21"/>
        <end position="46"/>
    </location>
</feature>
<feature type="region of interest" description="Disordered" evidence="12">
    <location>
        <begin position="1041"/>
        <end position="1060"/>
    </location>
</feature>
<evidence type="ECO:0000313" key="17">
    <source>
        <dbReference type="RefSeq" id="XP_034230093.1"/>
    </source>
</evidence>
<evidence type="ECO:0000259" key="15">
    <source>
        <dbReference type="PROSITE" id="PS51194"/>
    </source>
</evidence>
<dbReference type="GO" id="GO:0043138">
    <property type="term" value="F:3'-5' DNA helicase activity"/>
    <property type="evidence" value="ECO:0007669"/>
    <property type="project" value="UniProtKB-EC"/>
</dbReference>
<dbReference type="Proteomes" id="UP000515158">
    <property type="component" value="Unplaced"/>
</dbReference>
<comment type="catalytic activity">
    <reaction evidence="9">
        <text>Couples ATP hydrolysis with the unwinding of duplex DNA by translocating in the 3'-5' direction.</text>
        <dbReference type="EC" id="5.6.2.4"/>
    </reaction>
</comment>
<evidence type="ECO:0000256" key="8">
    <source>
        <dbReference type="ARBA" id="ARBA00023235"/>
    </source>
</evidence>
<keyword evidence="16" id="KW-1185">Reference proteome</keyword>
<comment type="cofactor">
    <cofactor evidence="1">
        <name>Zn(2+)</name>
        <dbReference type="ChEBI" id="CHEBI:29105"/>
    </cofactor>
</comment>
<dbReference type="GO" id="GO:0005524">
    <property type="term" value="F:ATP binding"/>
    <property type="evidence" value="ECO:0007669"/>
    <property type="project" value="UniProtKB-KW"/>
</dbReference>
<dbReference type="CDD" id="cd18794">
    <property type="entry name" value="SF2_C_RecQ"/>
    <property type="match status" value="1"/>
</dbReference>
<keyword evidence="8" id="KW-0413">Isomerase</keyword>
<feature type="region of interest" description="Disordered" evidence="12">
    <location>
        <begin position="895"/>
        <end position="954"/>
    </location>
</feature>
<dbReference type="InterPro" id="IPR044876">
    <property type="entry name" value="HRDC_dom_sf"/>
</dbReference>
<evidence type="ECO:0000256" key="5">
    <source>
        <dbReference type="ARBA" id="ARBA00022806"/>
    </source>
</evidence>
<sequence>MDSETDNGSLWEEWDECLKGLEETENFEEDREERKTANEKDDDRPSSEHLEVLHKFFGHSNFRPIQWEIIRSIIKDRRDNCVVMATGSGKSLTYQFPAVFSNGLSIIISPLISLMQDQVLSLQMAKIPAAFLGSAQVLKDRVMTDLLAGKLRVLYITPEFCVKSQFFSQMANKINITLVAVDEAHCVSQWGHDFRGDYRKLGPIRQSIPDIPFLAVTATATPAVRKDICESLKLINPNIVCSSFDRPNLFLSVSSKSHDIFADLRKFMVRSENGRIFRFDGPTIVYCQTKKATEAVYLILRDNQINVDFYHAQRKNVERTQVHEKFIRDELDAIVATVAFGMGIDKPDVRNVIHYGAPKDIESYYQEIGRAGRDGQPSKCHVFYSTKDFAITQHLLSNLSGAFLEHRREMAKLMERYLDTTACRRQTLLLHFQGSSFSPNTVEMKENCCDNCLAGILQKHSKGPNNGMPNPTDLYDFTEDAELILKTVVAFGTKGLTRTIQCLRGSKTSHIPNRAKDEELHGKGKHRGEEWWKALSRLLIREGFLEQKYLQFNKEVKSFPLPVMAVTSKGQKLLLSLASNRREISVMLPPGHELHKLILKNLNLKAAKEKNAASSGTSSSDLILPDSLTSSSQDNKTQNSLFHYLLRIRKDRANELNCAPFQLASIQALIELSLLRPSSVDFLKSGSVDGFTEFMIQRDGTFWISQIVKFCKENGLTTDEVQATSDTQPSEGSLPTSSRITYIKFQKQQMTLEQLSTERNLVRSTLINHLCEALKLGLPLDLPRAGVIDEIREKIVEVIRSPPVNSNIGKLKPIKENCPEFISYDQIHLVVAHLTGLYRASGGQNTSAVAPSKGGTMPNLKQFAATTSTSIPSFKSAAKEVQSQSSLDTLWSKTTSASSSKKPVNHSFWRDQFSSDDTKNAEDTVGVPQEQANLKEDSPHPIIRANDEPQSEANHDVSFVASVVDWDEEPFETFQDKTDVNSDIAIVGGKVQIGATKDSGISQLQSQAPTIPRSVSALKSSIPSSANVNDKTELNRSLSLDEVCGSPQSGSLPRPKRKMPEWITKPKAQAEVLKKMKKNSLFKL</sequence>
<dbReference type="FunFam" id="3.40.50.300:FF:000941">
    <property type="entry name" value="Werner syndrome RecQ like helicase"/>
    <property type="match status" value="1"/>
</dbReference>
<dbReference type="InterPro" id="IPR018982">
    <property type="entry name" value="RQC_domain"/>
</dbReference>
<dbReference type="InterPro" id="IPR010997">
    <property type="entry name" value="HRDC-like_sf"/>
</dbReference>
<feature type="compositionally biased region" description="Basic and acidic residues" evidence="12">
    <location>
        <begin position="32"/>
        <end position="46"/>
    </location>
</feature>
<dbReference type="GO" id="GO:0005694">
    <property type="term" value="C:chromosome"/>
    <property type="evidence" value="ECO:0007669"/>
    <property type="project" value="TreeGrafter"/>
</dbReference>
<dbReference type="InterPro" id="IPR004589">
    <property type="entry name" value="DNA_helicase_ATP-dep_RecQ"/>
</dbReference>
<dbReference type="InParanoid" id="A0A6P8XT68"/>
<gene>
    <name evidence="17" type="primary">LOC117638957</name>
</gene>
<keyword evidence="7" id="KW-0238">DNA-binding</keyword>
<dbReference type="InterPro" id="IPR014001">
    <property type="entry name" value="Helicase_ATP-bd"/>
</dbReference>
<dbReference type="PANTHER" id="PTHR13710:SF120">
    <property type="entry name" value="BIFUNCTIONAL 3'-5' EXONUCLEASE_ATP-DEPENDENT HELICASE WRN"/>
    <property type="match status" value="1"/>
</dbReference>
<dbReference type="InterPro" id="IPR002121">
    <property type="entry name" value="HRDC_dom"/>
</dbReference>
<dbReference type="GO" id="GO:0006260">
    <property type="term" value="P:DNA replication"/>
    <property type="evidence" value="ECO:0007669"/>
    <property type="project" value="InterPro"/>
</dbReference>
<reference evidence="17" key="1">
    <citation type="submission" date="2025-08" db="UniProtKB">
        <authorList>
            <consortium name="RefSeq"/>
        </authorList>
    </citation>
    <scope>IDENTIFICATION</scope>
    <source>
        <tissue evidence="17">Total insect</tissue>
    </source>
</reference>
<dbReference type="GeneID" id="117638957"/>
<evidence type="ECO:0000256" key="2">
    <source>
        <dbReference type="ARBA" id="ARBA00005446"/>
    </source>
</evidence>
<dbReference type="Gene3D" id="1.10.10.10">
    <property type="entry name" value="Winged helix-like DNA-binding domain superfamily/Winged helix DNA-binding domain"/>
    <property type="match status" value="1"/>
</dbReference>
<dbReference type="InterPro" id="IPR029491">
    <property type="entry name" value="Helicase_HTH"/>
</dbReference>
<keyword evidence="3" id="KW-0547">Nucleotide-binding</keyword>
<evidence type="ECO:0000256" key="11">
    <source>
        <dbReference type="ARBA" id="ARBA00049360"/>
    </source>
</evidence>
<dbReference type="InterPro" id="IPR036388">
    <property type="entry name" value="WH-like_DNA-bd_sf"/>
</dbReference>
<dbReference type="SMART" id="SM00490">
    <property type="entry name" value="HELICc"/>
    <property type="match status" value="1"/>
</dbReference>
<dbReference type="InterPro" id="IPR032284">
    <property type="entry name" value="RecQ_Zn-bd"/>
</dbReference>
<proteinExistence type="inferred from homology"/>
<dbReference type="PROSITE" id="PS50967">
    <property type="entry name" value="HRDC"/>
    <property type="match status" value="1"/>
</dbReference>
<dbReference type="KEGG" id="tpal:117638957"/>
<evidence type="ECO:0000256" key="4">
    <source>
        <dbReference type="ARBA" id="ARBA00022801"/>
    </source>
</evidence>
<evidence type="ECO:0000256" key="9">
    <source>
        <dbReference type="ARBA" id="ARBA00034617"/>
    </source>
</evidence>
<dbReference type="SUPFAM" id="SSF52540">
    <property type="entry name" value="P-loop containing nucleoside triphosphate hydrolases"/>
    <property type="match status" value="2"/>
</dbReference>
<keyword evidence="5" id="KW-0347">Helicase</keyword>
<dbReference type="InterPro" id="IPR011545">
    <property type="entry name" value="DEAD/DEAH_box_helicase_dom"/>
</dbReference>
<dbReference type="GO" id="GO:0003677">
    <property type="term" value="F:DNA binding"/>
    <property type="evidence" value="ECO:0007669"/>
    <property type="project" value="UniProtKB-KW"/>
</dbReference>
<name>A0A6P8XT68_THRPL</name>